<dbReference type="InParanoid" id="E2AJB1"/>
<dbReference type="EMBL" id="GL439970">
    <property type="protein sequence ID" value="EFN66478.1"/>
    <property type="molecule type" value="Genomic_DNA"/>
</dbReference>
<gene>
    <name evidence="1" type="ORF">EAG_03661</name>
</gene>
<organism evidence="2">
    <name type="scientific">Camponotus floridanus</name>
    <name type="common">Florida carpenter ant</name>
    <dbReference type="NCBI Taxonomy" id="104421"/>
    <lineage>
        <taxon>Eukaryota</taxon>
        <taxon>Metazoa</taxon>
        <taxon>Ecdysozoa</taxon>
        <taxon>Arthropoda</taxon>
        <taxon>Hexapoda</taxon>
        <taxon>Insecta</taxon>
        <taxon>Pterygota</taxon>
        <taxon>Neoptera</taxon>
        <taxon>Endopterygota</taxon>
        <taxon>Hymenoptera</taxon>
        <taxon>Apocrita</taxon>
        <taxon>Aculeata</taxon>
        <taxon>Formicoidea</taxon>
        <taxon>Formicidae</taxon>
        <taxon>Formicinae</taxon>
        <taxon>Camponotus</taxon>
    </lineage>
</organism>
<feature type="non-terminal residue" evidence="1">
    <location>
        <position position="49"/>
    </location>
</feature>
<feature type="non-terminal residue" evidence="1">
    <location>
        <position position="1"/>
    </location>
</feature>
<dbReference type="AlphaFoldDB" id="E2AJB1"/>
<keyword evidence="2" id="KW-1185">Reference proteome</keyword>
<reference evidence="1 2" key="1">
    <citation type="journal article" date="2010" name="Science">
        <title>Genomic comparison of the ants Camponotus floridanus and Harpegnathos saltator.</title>
        <authorList>
            <person name="Bonasio R."/>
            <person name="Zhang G."/>
            <person name="Ye C."/>
            <person name="Mutti N.S."/>
            <person name="Fang X."/>
            <person name="Qin N."/>
            <person name="Donahue G."/>
            <person name="Yang P."/>
            <person name="Li Q."/>
            <person name="Li C."/>
            <person name="Zhang P."/>
            <person name="Huang Z."/>
            <person name="Berger S.L."/>
            <person name="Reinberg D."/>
            <person name="Wang J."/>
            <person name="Liebig J."/>
        </authorList>
    </citation>
    <scope>NUCLEOTIDE SEQUENCE [LARGE SCALE GENOMIC DNA]</scope>
    <source>
        <strain evidence="2">C129</strain>
    </source>
</reference>
<evidence type="ECO:0000313" key="2">
    <source>
        <dbReference type="Proteomes" id="UP000000311"/>
    </source>
</evidence>
<name>E2AJB1_CAMFO</name>
<evidence type="ECO:0000313" key="1">
    <source>
        <dbReference type="EMBL" id="EFN66478.1"/>
    </source>
</evidence>
<sequence length="49" mass="5564">RVDKVRGPLEPPYEGPYPVSERITDHVFKVLIKGEAVNISVDRLKPAFM</sequence>
<accession>E2AJB1</accession>
<proteinExistence type="predicted"/>
<dbReference type="Proteomes" id="UP000000311">
    <property type="component" value="Unassembled WGS sequence"/>
</dbReference>
<protein>
    <submittedName>
        <fullName evidence="1">Uncharacterized protein</fullName>
    </submittedName>
</protein>